<dbReference type="InterPro" id="IPR001005">
    <property type="entry name" value="SANT/Myb"/>
</dbReference>
<organism evidence="12 13">
    <name type="scientific">Diabrotica balteata</name>
    <name type="common">Banded cucumber beetle</name>
    <dbReference type="NCBI Taxonomy" id="107213"/>
    <lineage>
        <taxon>Eukaryota</taxon>
        <taxon>Metazoa</taxon>
        <taxon>Ecdysozoa</taxon>
        <taxon>Arthropoda</taxon>
        <taxon>Hexapoda</taxon>
        <taxon>Insecta</taxon>
        <taxon>Pterygota</taxon>
        <taxon>Neoptera</taxon>
        <taxon>Endopterygota</taxon>
        <taxon>Coleoptera</taxon>
        <taxon>Polyphaga</taxon>
        <taxon>Cucujiformia</taxon>
        <taxon>Chrysomeloidea</taxon>
        <taxon>Chrysomelidae</taxon>
        <taxon>Galerucinae</taxon>
        <taxon>Diabroticina</taxon>
        <taxon>Diabroticites</taxon>
        <taxon>Diabrotica</taxon>
    </lineage>
</organism>
<dbReference type="Pfam" id="PF00226">
    <property type="entry name" value="DnaJ"/>
    <property type="match status" value="1"/>
</dbReference>
<dbReference type="GO" id="GO:0005634">
    <property type="term" value="C:nucleus"/>
    <property type="evidence" value="ECO:0007669"/>
    <property type="project" value="UniProtKB-SubCell"/>
</dbReference>
<feature type="domain" description="Myb-like" evidence="10">
    <location>
        <begin position="343"/>
        <end position="397"/>
    </location>
</feature>
<dbReference type="PROSITE" id="PS50090">
    <property type="entry name" value="MYB_LIKE"/>
    <property type="match status" value="1"/>
</dbReference>
<keyword evidence="3 8" id="KW-0732">Signal</keyword>
<name>A0A9N9SZT3_DIABA</name>
<dbReference type="SMART" id="SM00271">
    <property type="entry name" value="DnaJ"/>
    <property type="match status" value="1"/>
</dbReference>
<comment type="subcellular location">
    <subcellularLocation>
        <location evidence="6">Endomembrane system</location>
        <topology evidence="6">Single-pass membrane protein</topology>
    </subcellularLocation>
    <subcellularLocation>
        <location evidence="1">Nucleus</location>
    </subcellularLocation>
</comment>
<evidence type="ECO:0000256" key="1">
    <source>
        <dbReference type="ARBA" id="ARBA00004123"/>
    </source>
</evidence>
<feature type="signal peptide" evidence="8">
    <location>
        <begin position="1"/>
        <end position="17"/>
    </location>
</feature>
<dbReference type="GO" id="GO:0012505">
    <property type="term" value="C:endomembrane system"/>
    <property type="evidence" value="ECO:0007669"/>
    <property type="project" value="UniProtKB-SubCell"/>
</dbReference>
<dbReference type="SUPFAM" id="SSF46689">
    <property type="entry name" value="Homeodomain-like"/>
    <property type="match status" value="2"/>
</dbReference>
<dbReference type="CDD" id="cd00167">
    <property type="entry name" value="SANT"/>
    <property type="match status" value="2"/>
</dbReference>
<evidence type="ECO:0000256" key="7">
    <source>
        <dbReference type="SAM" id="Phobius"/>
    </source>
</evidence>
<evidence type="ECO:0000256" key="5">
    <source>
        <dbReference type="ARBA" id="ARBA00023136"/>
    </source>
</evidence>
<dbReference type="Gene3D" id="1.10.10.60">
    <property type="entry name" value="Homeodomain-like"/>
    <property type="match status" value="2"/>
</dbReference>
<feature type="transmembrane region" description="Helical" evidence="7">
    <location>
        <begin position="190"/>
        <end position="209"/>
    </location>
</feature>
<evidence type="ECO:0000256" key="2">
    <source>
        <dbReference type="ARBA" id="ARBA00022692"/>
    </source>
</evidence>
<dbReference type="OrthoDB" id="1420887at2759"/>
<evidence type="ECO:0000259" key="9">
    <source>
        <dbReference type="PROSITE" id="PS50076"/>
    </source>
</evidence>
<evidence type="ECO:0000313" key="12">
    <source>
        <dbReference type="EMBL" id="CAG9831308.1"/>
    </source>
</evidence>
<sequence length="420" mass="49175">MICYILFQVYVIVSVNAWDTEQLEVFDAIEEVKQNFYDILNVSKDAENHEIKSAFRMLSLKLHPDKNKEKDSSEQFRNLVTVYEVLRSSTKRKYYNDVLMNGLPNWKSGIFYYRYVRKMGIMEVIIIIFVITTIGQYLFNWGVYFEKKMAIEDQINRNRKLKSKFKMDDEKYIIQKPSVFDTLPIQIPKLIWLIIMSIPATLKILSGLFKIKVGSFYKSNEAVSVPNPILKSKTVRKRNKFVVPEGPNFAVNHEGPTANDTSTHLISGGFWTDEDLLDLIKMVNKYSPGTPERWEKIAQSLNRSVSEVTYMANKMKENGYRLLDEKENTVPEKIKQKTRKLIEVDSDTNNWNQIQQRRLEEALIIFPKGCIERWDKISNHVPNKTKDECMQRFKYIAEDLKKRKQTGANDSGLKQDLVFN</sequence>
<evidence type="ECO:0000313" key="13">
    <source>
        <dbReference type="Proteomes" id="UP001153709"/>
    </source>
</evidence>
<dbReference type="InterPro" id="IPR017884">
    <property type="entry name" value="SANT_dom"/>
</dbReference>
<keyword evidence="5 7" id="KW-0472">Membrane</keyword>
<feature type="transmembrane region" description="Helical" evidence="7">
    <location>
        <begin position="120"/>
        <end position="139"/>
    </location>
</feature>
<dbReference type="PRINTS" id="PR00625">
    <property type="entry name" value="JDOMAIN"/>
</dbReference>
<dbReference type="SUPFAM" id="SSF46565">
    <property type="entry name" value="Chaperone J-domain"/>
    <property type="match status" value="1"/>
</dbReference>
<dbReference type="PROSITE" id="PS51293">
    <property type="entry name" value="SANT"/>
    <property type="match status" value="1"/>
</dbReference>
<proteinExistence type="predicted"/>
<feature type="domain" description="J" evidence="9">
    <location>
        <begin position="35"/>
        <end position="99"/>
    </location>
</feature>
<dbReference type="Pfam" id="PF23082">
    <property type="entry name" value="Myb_DNA-binding_2"/>
    <property type="match status" value="1"/>
</dbReference>
<dbReference type="Gene3D" id="1.10.287.110">
    <property type="entry name" value="DnaJ domain"/>
    <property type="match status" value="1"/>
</dbReference>
<dbReference type="PANTHER" id="PTHR44653">
    <property type="entry name" value="DNAJ HOMOLOG SUBFAMILY C MEMBER 1"/>
    <property type="match status" value="1"/>
</dbReference>
<feature type="domain" description="SANT" evidence="11">
    <location>
        <begin position="346"/>
        <end position="399"/>
    </location>
</feature>
<gene>
    <name evidence="12" type="ORF">DIABBA_LOCUS4911</name>
</gene>
<evidence type="ECO:0000256" key="8">
    <source>
        <dbReference type="SAM" id="SignalP"/>
    </source>
</evidence>
<accession>A0A9N9SZT3</accession>
<evidence type="ECO:0000259" key="10">
    <source>
        <dbReference type="PROSITE" id="PS50090"/>
    </source>
</evidence>
<evidence type="ECO:0000256" key="3">
    <source>
        <dbReference type="ARBA" id="ARBA00022729"/>
    </source>
</evidence>
<dbReference type="CDD" id="cd06257">
    <property type="entry name" value="DnaJ"/>
    <property type="match status" value="1"/>
</dbReference>
<evidence type="ECO:0000256" key="4">
    <source>
        <dbReference type="ARBA" id="ARBA00022989"/>
    </source>
</evidence>
<evidence type="ECO:0000256" key="6">
    <source>
        <dbReference type="ARBA" id="ARBA00037847"/>
    </source>
</evidence>
<dbReference type="PANTHER" id="PTHR44653:SF2">
    <property type="entry name" value="DNAJ HOMOLOG SUBFAMILY C MEMBER 1"/>
    <property type="match status" value="1"/>
</dbReference>
<dbReference type="Proteomes" id="UP001153709">
    <property type="component" value="Chromosome 3"/>
</dbReference>
<dbReference type="PROSITE" id="PS50076">
    <property type="entry name" value="DNAJ_2"/>
    <property type="match status" value="1"/>
</dbReference>
<dbReference type="InterPro" id="IPR036869">
    <property type="entry name" value="J_dom_sf"/>
</dbReference>
<dbReference type="EMBL" id="OU898278">
    <property type="protein sequence ID" value="CAG9831308.1"/>
    <property type="molecule type" value="Genomic_DNA"/>
</dbReference>
<dbReference type="InterPro" id="IPR052606">
    <property type="entry name" value="DnaJ_domain_protein"/>
</dbReference>
<dbReference type="AlphaFoldDB" id="A0A9N9SZT3"/>
<feature type="chain" id="PRO_5040262964" description="DnaJ homolog subfamily C member 1" evidence="8">
    <location>
        <begin position="18"/>
        <end position="420"/>
    </location>
</feature>
<evidence type="ECO:0008006" key="14">
    <source>
        <dbReference type="Google" id="ProtNLM"/>
    </source>
</evidence>
<dbReference type="SMART" id="SM00717">
    <property type="entry name" value="SANT"/>
    <property type="match status" value="2"/>
</dbReference>
<protein>
    <recommendedName>
        <fullName evidence="14">DnaJ homolog subfamily C member 1</fullName>
    </recommendedName>
</protein>
<keyword evidence="2 7" id="KW-0812">Transmembrane</keyword>
<dbReference type="InterPro" id="IPR001623">
    <property type="entry name" value="DnaJ_domain"/>
</dbReference>
<reference evidence="12" key="1">
    <citation type="submission" date="2022-01" db="EMBL/GenBank/DDBJ databases">
        <authorList>
            <person name="King R."/>
        </authorList>
    </citation>
    <scope>NUCLEOTIDE SEQUENCE</scope>
</reference>
<keyword evidence="13" id="KW-1185">Reference proteome</keyword>
<dbReference type="InterPro" id="IPR009057">
    <property type="entry name" value="Homeodomain-like_sf"/>
</dbReference>
<evidence type="ECO:0000259" key="11">
    <source>
        <dbReference type="PROSITE" id="PS51293"/>
    </source>
</evidence>
<keyword evidence="4 7" id="KW-1133">Transmembrane helix</keyword>